<dbReference type="Pfam" id="PF16156">
    <property type="entry name" value="DUF4864"/>
    <property type="match status" value="1"/>
</dbReference>
<evidence type="ECO:0000313" key="2">
    <source>
        <dbReference type="EMBL" id="BAT27076.1"/>
    </source>
</evidence>
<reference evidence="2" key="1">
    <citation type="journal article" date="2015" name="Proc. Natl. Acad. Sci. U.S.A.">
        <title>Bacterial clade with the ribosomal RNA operon on a small plasmid rather than the chromosome.</title>
        <authorList>
            <person name="Anda M."/>
            <person name="Ohtsubo Y."/>
            <person name="Okubo T."/>
            <person name="Sugawara M."/>
            <person name="Nagata Y."/>
            <person name="Tsuda M."/>
            <person name="Minamisawa K."/>
            <person name="Mitsui H."/>
        </authorList>
    </citation>
    <scope>NUCLEOTIDE SEQUENCE</scope>
    <source>
        <strain evidence="2">DSM 14790</strain>
    </source>
</reference>
<protein>
    <recommendedName>
        <fullName evidence="3">DUF4864 domain-containing protein</fullName>
    </recommendedName>
</protein>
<organism evidence="2">
    <name type="scientific">Aurantimonas coralicida</name>
    <dbReference type="NCBI Taxonomy" id="182270"/>
    <lineage>
        <taxon>Bacteria</taxon>
        <taxon>Pseudomonadati</taxon>
        <taxon>Pseudomonadota</taxon>
        <taxon>Alphaproteobacteria</taxon>
        <taxon>Hyphomicrobiales</taxon>
        <taxon>Aurantimonadaceae</taxon>
        <taxon>Aurantimonas</taxon>
    </lineage>
</organism>
<keyword evidence="1" id="KW-0732">Signal</keyword>
<evidence type="ECO:0008006" key="3">
    <source>
        <dbReference type="Google" id="ProtNLM"/>
    </source>
</evidence>
<dbReference type="RefSeq" id="WP_029703127.1">
    <property type="nucleotide sequence ID" value="NZ_BBWN01000016.1"/>
</dbReference>
<dbReference type="InterPro" id="IPR032347">
    <property type="entry name" value="DUF4864"/>
</dbReference>
<dbReference type="EMBL" id="LC066374">
    <property type="protein sequence ID" value="BAT27076.1"/>
    <property type="molecule type" value="Genomic_DNA"/>
</dbReference>
<sequence length="140" mass="14839">MRRRVISAAAAALVWTAAFAGPAAAGDADDIRAAIGAQLDAFRAGNGVEAYSHAAPNVRALFPSPQSFMAMVKQGYDPVYRSESAVFGALKPEGSGFRQEVNLTDSRGRSWVASYTLERQPDGTMKITGCTIRKGDDLAV</sequence>
<evidence type="ECO:0000256" key="1">
    <source>
        <dbReference type="SAM" id="SignalP"/>
    </source>
</evidence>
<proteinExistence type="predicted"/>
<feature type="signal peptide" evidence="1">
    <location>
        <begin position="1"/>
        <end position="20"/>
    </location>
</feature>
<dbReference type="AlphaFoldDB" id="A0A0P0YZU8"/>
<name>A0A0P0YZU8_9HYPH</name>
<accession>A0A0P0YZU8</accession>
<feature type="chain" id="PRO_5006057929" description="DUF4864 domain-containing protein" evidence="1">
    <location>
        <begin position="21"/>
        <end position="140"/>
    </location>
</feature>